<reference evidence="3 4" key="1">
    <citation type="journal article" date="2009" name="Stand. Genomic Sci.">
        <title>Complete genome sequence of Cryptobacterium curtum type strain (12-3).</title>
        <authorList>
            <person name="Mavrommatis K."/>
            <person name="Pukall R."/>
            <person name="Rohde C."/>
            <person name="Chen F."/>
            <person name="Sims D."/>
            <person name="Brettin T."/>
            <person name="Kuske C."/>
            <person name="Detter J.C."/>
            <person name="Han C."/>
            <person name="Lapidus A."/>
            <person name="Copeland A."/>
            <person name="Glavina Del Rio T."/>
            <person name="Nolan M."/>
            <person name="Lucas S."/>
            <person name="Tice H."/>
            <person name="Cheng J.F."/>
            <person name="Bruce D."/>
            <person name="Goodwin L."/>
            <person name="Pitluck S."/>
            <person name="Ovchinnikova G."/>
            <person name="Pati A."/>
            <person name="Ivanova N."/>
            <person name="Chen A."/>
            <person name="Palaniappan K."/>
            <person name="Chain P."/>
            <person name="D'haeseleer P."/>
            <person name="Goker M."/>
            <person name="Bristow J."/>
            <person name="Eisen J.A."/>
            <person name="Markowitz V."/>
            <person name="Hugenholtz P."/>
            <person name="Rohde M."/>
            <person name="Klenk H.P."/>
            <person name="Kyrpides N.C."/>
        </authorList>
    </citation>
    <scope>NUCLEOTIDE SEQUENCE [LARGE SCALE GENOMIC DNA]</scope>
    <source>
        <strain evidence="4">ATCC 700683 / DSM 15641 / 12-3</strain>
    </source>
</reference>
<dbReference type="STRING" id="469378.Ccur_03460"/>
<feature type="compositionally biased region" description="Polar residues" evidence="1">
    <location>
        <begin position="7"/>
        <end position="17"/>
    </location>
</feature>
<dbReference type="KEGG" id="ccu:Ccur_03460"/>
<feature type="region of interest" description="Disordered" evidence="1">
    <location>
        <begin position="1"/>
        <end position="80"/>
    </location>
</feature>
<name>C7MMD2_CRYCD</name>
<dbReference type="HOGENOM" id="CLU_1007291_0_0_11"/>
<dbReference type="RefSeq" id="WP_012802760.1">
    <property type="nucleotide sequence ID" value="NC_013170.1"/>
</dbReference>
<dbReference type="eggNOG" id="COG5373">
    <property type="taxonomic scope" value="Bacteria"/>
</dbReference>
<dbReference type="AlphaFoldDB" id="C7MMD2"/>
<protein>
    <submittedName>
        <fullName evidence="3">Uncharacterized protein</fullName>
    </submittedName>
</protein>
<feature type="compositionally biased region" description="Polar residues" evidence="1">
    <location>
        <begin position="56"/>
        <end position="78"/>
    </location>
</feature>
<feature type="region of interest" description="Disordered" evidence="1">
    <location>
        <begin position="228"/>
        <end position="276"/>
    </location>
</feature>
<keyword evidence="2" id="KW-0472">Membrane</keyword>
<evidence type="ECO:0000256" key="1">
    <source>
        <dbReference type="SAM" id="MobiDB-lite"/>
    </source>
</evidence>
<gene>
    <name evidence="3" type="ordered locus">Ccur_03460</name>
</gene>
<dbReference type="Proteomes" id="UP000000954">
    <property type="component" value="Chromosome"/>
</dbReference>
<evidence type="ECO:0000256" key="2">
    <source>
        <dbReference type="SAM" id="Phobius"/>
    </source>
</evidence>
<sequence length="276" mass="28617">MPDAHSARTSSHTSGMRTSASASRKTKAKITASAKTKANARATSKIGAKTGAGVASKSSTRANAGTKTVRQSSPVQSTRNRRSGLSVIKRIILVVVAVVFVLVCAVVWNLWFRFDDAADIQGSWTSSDGASVSIDGHDLHLSDDVAYAYSLNTTAKTIDYTFASASGHASYRFSADRATLVLDERGGTDWLVLLGLKVDPALSGGSTSGVTVLMRQTTPSITEATENLASVDTTESTEAAAATESTGTPDSSTGTSIHGTSIDYSGKAGSSTAKNR</sequence>
<feature type="transmembrane region" description="Helical" evidence="2">
    <location>
        <begin position="91"/>
        <end position="111"/>
    </location>
</feature>
<keyword evidence="2" id="KW-0812">Transmembrane</keyword>
<dbReference type="OrthoDB" id="3197458at2"/>
<accession>C7MMD2</accession>
<dbReference type="EMBL" id="CP001682">
    <property type="protein sequence ID" value="ACU94072.1"/>
    <property type="molecule type" value="Genomic_DNA"/>
</dbReference>
<evidence type="ECO:0000313" key="4">
    <source>
        <dbReference type="Proteomes" id="UP000000954"/>
    </source>
</evidence>
<keyword evidence="4" id="KW-1185">Reference proteome</keyword>
<organism evidence="3 4">
    <name type="scientific">Cryptobacterium curtum (strain ATCC 700683 / DSM 15641 / CCUG 43107 / 12-3)</name>
    <dbReference type="NCBI Taxonomy" id="469378"/>
    <lineage>
        <taxon>Bacteria</taxon>
        <taxon>Bacillati</taxon>
        <taxon>Actinomycetota</taxon>
        <taxon>Coriobacteriia</taxon>
        <taxon>Eggerthellales</taxon>
        <taxon>Eggerthellaceae</taxon>
        <taxon>Cryptobacterium</taxon>
    </lineage>
</organism>
<keyword evidence="2" id="KW-1133">Transmembrane helix</keyword>
<feature type="compositionally biased region" description="Low complexity" evidence="1">
    <location>
        <begin position="18"/>
        <end position="40"/>
    </location>
</feature>
<evidence type="ECO:0000313" key="3">
    <source>
        <dbReference type="EMBL" id="ACU94072.1"/>
    </source>
</evidence>
<proteinExistence type="predicted"/>
<feature type="compositionally biased region" description="Low complexity" evidence="1">
    <location>
        <begin position="229"/>
        <end position="262"/>
    </location>
</feature>